<evidence type="ECO:0000256" key="3">
    <source>
        <dbReference type="ARBA" id="ARBA00022449"/>
    </source>
</evidence>
<feature type="transmembrane region" description="Helical" evidence="9">
    <location>
        <begin position="339"/>
        <end position="358"/>
    </location>
</feature>
<evidence type="ECO:0000313" key="11">
    <source>
        <dbReference type="EMBL" id="RUO79353.1"/>
    </source>
</evidence>
<dbReference type="InterPro" id="IPR018461">
    <property type="entry name" value="Na/H_Antiport_NhaC-like_C"/>
</dbReference>
<dbReference type="OrthoDB" id="9762978at2"/>
<feature type="transmembrane region" description="Helical" evidence="9">
    <location>
        <begin position="266"/>
        <end position="284"/>
    </location>
</feature>
<feature type="transmembrane region" description="Helical" evidence="9">
    <location>
        <begin position="76"/>
        <end position="98"/>
    </location>
</feature>
<dbReference type="Proteomes" id="UP000288279">
    <property type="component" value="Unassembled WGS sequence"/>
</dbReference>
<gene>
    <name evidence="11" type="primary">nhaC</name>
    <name evidence="11" type="ORF">CWI83_02265</name>
</gene>
<comment type="similarity">
    <text evidence="8">Belongs to the NhaC Na(+)/H(+) (TC 2.A.35) antiporter family.</text>
</comment>
<organism evidence="11 12">
    <name type="scientific">Pseudidiomarina taiwanensis</name>
    <dbReference type="NCBI Taxonomy" id="337250"/>
    <lineage>
        <taxon>Bacteria</taxon>
        <taxon>Pseudomonadati</taxon>
        <taxon>Pseudomonadota</taxon>
        <taxon>Gammaproteobacteria</taxon>
        <taxon>Alteromonadales</taxon>
        <taxon>Idiomarinaceae</taxon>
        <taxon>Pseudidiomarina</taxon>
    </lineage>
</organism>
<feature type="transmembrane region" description="Helical" evidence="9">
    <location>
        <begin position="146"/>
        <end position="172"/>
    </location>
</feature>
<dbReference type="EMBL" id="PIQG01000001">
    <property type="protein sequence ID" value="RUO79353.1"/>
    <property type="molecule type" value="Genomic_DNA"/>
</dbReference>
<evidence type="ECO:0000256" key="4">
    <source>
        <dbReference type="ARBA" id="ARBA00022475"/>
    </source>
</evidence>
<keyword evidence="3" id="KW-0050">Antiport</keyword>
<feature type="transmembrane region" description="Helical" evidence="9">
    <location>
        <begin position="425"/>
        <end position="447"/>
    </location>
</feature>
<feature type="transmembrane region" description="Helical" evidence="9">
    <location>
        <begin position="453"/>
        <end position="472"/>
    </location>
</feature>
<dbReference type="NCBIfam" id="TIGR00931">
    <property type="entry name" value="antiport_nhaC"/>
    <property type="match status" value="1"/>
</dbReference>
<dbReference type="PANTHER" id="PTHR33451:SF3">
    <property type="entry name" value="MALATE-2H(+)_NA(+)-LACTATE ANTIPORTER"/>
    <property type="match status" value="1"/>
</dbReference>
<evidence type="ECO:0000259" key="10">
    <source>
        <dbReference type="Pfam" id="PF03553"/>
    </source>
</evidence>
<feature type="domain" description="Na+/H+ antiporter NhaC-like C-terminal" evidence="10">
    <location>
        <begin position="169"/>
        <end position="474"/>
    </location>
</feature>
<keyword evidence="4" id="KW-1003">Cell membrane</keyword>
<dbReference type="InterPro" id="IPR052180">
    <property type="entry name" value="NhaC_Na-H+_Antiporter"/>
</dbReference>
<dbReference type="InterPro" id="IPR004770">
    <property type="entry name" value="Na/H_antiport_NhaC"/>
</dbReference>
<feature type="transmembrane region" description="Helical" evidence="9">
    <location>
        <begin position="118"/>
        <end position="139"/>
    </location>
</feature>
<dbReference type="GO" id="GO:0015297">
    <property type="term" value="F:antiporter activity"/>
    <property type="evidence" value="ECO:0007669"/>
    <property type="project" value="UniProtKB-KW"/>
</dbReference>
<dbReference type="GO" id="GO:0005886">
    <property type="term" value="C:plasma membrane"/>
    <property type="evidence" value="ECO:0007669"/>
    <property type="project" value="UniProtKB-SubCell"/>
</dbReference>
<comment type="subcellular location">
    <subcellularLocation>
        <location evidence="1">Cell membrane</location>
        <topology evidence="1">Multi-pass membrane protein</topology>
    </subcellularLocation>
</comment>
<name>A0A432ZN99_9GAMM</name>
<evidence type="ECO:0000256" key="5">
    <source>
        <dbReference type="ARBA" id="ARBA00022692"/>
    </source>
</evidence>
<evidence type="ECO:0000256" key="1">
    <source>
        <dbReference type="ARBA" id="ARBA00004651"/>
    </source>
</evidence>
<keyword evidence="12" id="KW-1185">Reference proteome</keyword>
<keyword evidence="7 9" id="KW-0472">Membrane</keyword>
<feature type="transmembrane region" description="Helical" evidence="9">
    <location>
        <begin position="200"/>
        <end position="221"/>
    </location>
</feature>
<accession>A0A432ZN99</accession>
<dbReference type="RefSeq" id="WP_126825116.1">
    <property type="nucleotide sequence ID" value="NZ_PIQG01000001.1"/>
</dbReference>
<dbReference type="Pfam" id="PF03553">
    <property type="entry name" value="Na_H_antiporter"/>
    <property type="match status" value="1"/>
</dbReference>
<dbReference type="AlphaFoldDB" id="A0A432ZN99"/>
<keyword evidence="6 9" id="KW-1133">Transmembrane helix</keyword>
<evidence type="ECO:0000256" key="6">
    <source>
        <dbReference type="ARBA" id="ARBA00022989"/>
    </source>
</evidence>
<evidence type="ECO:0000313" key="12">
    <source>
        <dbReference type="Proteomes" id="UP000288279"/>
    </source>
</evidence>
<dbReference type="PANTHER" id="PTHR33451">
    <property type="entry name" value="MALATE-2H(+)/NA(+)-LACTATE ANTIPORTER"/>
    <property type="match status" value="1"/>
</dbReference>
<feature type="transmembrane region" description="Helical" evidence="9">
    <location>
        <begin position="378"/>
        <end position="404"/>
    </location>
</feature>
<evidence type="ECO:0000256" key="7">
    <source>
        <dbReference type="ARBA" id="ARBA00023136"/>
    </source>
</evidence>
<keyword evidence="2" id="KW-0813">Transport</keyword>
<feature type="transmembrane region" description="Helical" evidence="9">
    <location>
        <begin position="46"/>
        <end position="64"/>
    </location>
</feature>
<keyword evidence="5 9" id="KW-0812">Transmembrane</keyword>
<feature type="transmembrane region" description="Helical" evidence="9">
    <location>
        <begin position="242"/>
        <end position="260"/>
    </location>
</feature>
<evidence type="ECO:0000256" key="9">
    <source>
        <dbReference type="SAM" id="Phobius"/>
    </source>
</evidence>
<evidence type="ECO:0000256" key="8">
    <source>
        <dbReference type="ARBA" id="ARBA00038435"/>
    </source>
</evidence>
<protein>
    <submittedName>
        <fullName evidence="11">Na+/H+ antiporter NhaC</fullName>
    </submittedName>
</protein>
<evidence type="ECO:0000256" key="2">
    <source>
        <dbReference type="ARBA" id="ARBA00022448"/>
    </source>
</evidence>
<feature type="transmembrane region" description="Helical" evidence="9">
    <location>
        <begin position="12"/>
        <end position="34"/>
    </location>
</feature>
<sequence>MQADASKQPRQPTLLQSFIPIILLVIALASSVYLFGDSSSYGPNQIALWIAAAVAVLIGFYNRYTWEMIEDGIRHGVSVALGAMLIILAVGSLIGTWMLSGTVPTMIYYGLELISPSFFYAATAVICGIVALSIGSSWTTAATIGIALMGIAGGLDLSLPITAGAVVSGAYFGDKMSPLSDTTNLAPAVAGNELFAHIRYMGYTTLPAFVIALVVFLILGFQDNTATDIVKLEELQLHLSNSYEISWIMLIPLFVLLGLAAKKKPALPTVFFGAILGAVWALIFQPEVVAQMADGNTGVVDQIKVAWLALTSGFTIETASPELNSLLNRGGMESMMNTIWLIISAMSFGAIMERLGYLERLFMGVLKMVRSTGSLITATLFTCFGANVLTADQYMAIVIPGRIFRGEYERRNIDSRVLSRTLEDSGTLTSALIPWNTCGVFMFSTLAVSPLEYAPYAVFNWLVPLIAIVYAYTGYKILSIDENQAETA</sequence>
<proteinExistence type="inferred from homology"/>
<reference evidence="11 12" key="1">
    <citation type="journal article" date="2011" name="Front. Microbiol.">
        <title>Genomic signatures of strain selection and enhancement in Bacillus atrophaeus var. globigii, a historical biowarfare simulant.</title>
        <authorList>
            <person name="Gibbons H.S."/>
            <person name="Broomall S.M."/>
            <person name="McNew L.A."/>
            <person name="Daligault H."/>
            <person name="Chapman C."/>
            <person name="Bruce D."/>
            <person name="Karavis M."/>
            <person name="Krepps M."/>
            <person name="McGregor P.A."/>
            <person name="Hong C."/>
            <person name="Park K.H."/>
            <person name="Akmal A."/>
            <person name="Feldman A."/>
            <person name="Lin J.S."/>
            <person name="Chang W.E."/>
            <person name="Higgs B.W."/>
            <person name="Demirev P."/>
            <person name="Lindquist J."/>
            <person name="Liem A."/>
            <person name="Fochler E."/>
            <person name="Read T.D."/>
            <person name="Tapia R."/>
            <person name="Johnson S."/>
            <person name="Bishop-Lilly K.A."/>
            <person name="Detter C."/>
            <person name="Han C."/>
            <person name="Sozhamannan S."/>
            <person name="Rosenzweig C.N."/>
            <person name="Skowronski E.W."/>
        </authorList>
    </citation>
    <scope>NUCLEOTIDE SEQUENCE [LARGE SCALE GENOMIC DNA]</scope>
    <source>
        <strain evidence="11 12">PIT1</strain>
    </source>
</reference>
<comment type="caution">
    <text evidence="11">The sequence shown here is derived from an EMBL/GenBank/DDBJ whole genome shotgun (WGS) entry which is preliminary data.</text>
</comment>